<sequence>MKVLLFLAHCVRTTVAIAFLLAVHIFGDITGYAINGDKTPGPSNQQIVHVNHNVAPYPLDLGHRRRALSADELCFSRISAQAKSTNPEFNRMIGRLHDVFGHDLIAVTRSPGLIHVNPMPADHPWLAGMKVPSCLTRKEDYPAIIRTVGN</sequence>
<accession>A0ABW5DXF6</accession>
<proteinExistence type="predicted"/>
<evidence type="ECO:0000313" key="2">
    <source>
        <dbReference type="Proteomes" id="UP001597295"/>
    </source>
</evidence>
<dbReference type="Proteomes" id="UP001597295">
    <property type="component" value="Unassembled WGS sequence"/>
</dbReference>
<keyword evidence="2" id="KW-1185">Reference proteome</keyword>
<comment type="caution">
    <text evidence="1">The sequence shown here is derived from an EMBL/GenBank/DDBJ whole genome shotgun (WGS) entry which is preliminary data.</text>
</comment>
<protein>
    <submittedName>
        <fullName evidence="1">Uncharacterized protein</fullName>
    </submittedName>
</protein>
<dbReference type="RefSeq" id="WP_379877165.1">
    <property type="nucleotide sequence ID" value="NZ_JBHUIP010000012.1"/>
</dbReference>
<name>A0ABW5DXF6_9PROT</name>
<evidence type="ECO:0000313" key="1">
    <source>
        <dbReference type="EMBL" id="MFD2264126.1"/>
    </source>
</evidence>
<dbReference type="EMBL" id="JBHUIP010000012">
    <property type="protein sequence ID" value="MFD2264126.1"/>
    <property type="molecule type" value="Genomic_DNA"/>
</dbReference>
<reference evidence="2" key="1">
    <citation type="journal article" date="2019" name="Int. J. Syst. Evol. Microbiol.">
        <title>The Global Catalogue of Microorganisms (GCM) 10K type strain sequencing project: providing services to taxonomists for standard genome sequencing and annotation.</title>
        <authorList>
            <consortium name="The Broad Institute Genomics Platform"/>
            <consortium name="The Broad Institute Genome Sequencing Center for Infectious Disease"/>
            <person name="Wu L."/>
            <person name="Ma J."/>
        </authorList>
    </citation>
    <scope>NUCLEOTIDE SEQUENCE [LARGE SCALE GENOMIC DNA]</scope>
    <source>
        <strain evidence="2">CGMCC 1.19062</strain>
    </source>
</reference>
<gene>
    <name evidence="1" type="ORF">ACFSM5_14590</name>
</gene>
<organism evidence="1 2">
    <name type="scientific">Lacibacterium aquatile</name>
    <dbReference type="NCBI Taxonomy" id="1168082"/>
    <lineage>
        <taxon>Bacteria</taxon>
        <taxon>Pseudomonadati</taxon>
        <taxon>Pseudomonadota</taxon>
        <taxon>Alphaproteobacteria</taxon>
        <taxon>Rhodospirillales</taxon>
        <taxon>Rhodospirillaceae</taxon>
    </lineage>
</organism>